<dbReference type="InterPro" id="IPR004864">
    <property type="entry name" value="LEA_2"/>
</dbReference>
<protein>
    <recommendedName>
        <fullName evidence="3">CN hydrolase domain-containing protein</fullName>
    </recommendedName>
</protein>
<dbReference type="GO" id="GO:0009269">
    <property type="term" value="P:response to desiccation"/>
    <property type="evidence" value="ECO:0007669"/>
    <property type="project" value="InterPro"/>
</dbReference>
<keyword evidence="1" id="KW-0378">Hydrolase</keyword>
<sequence length="528" mass="58661">MAKAKKFSWGSALVGAAAAYAAALVMSSKPRDPTFHLISIDVTSFKLNFPVLDAEAILTVHVTNPNVAPIRYSDTVMSIRYAGALLGSAPVEAGSQPPRSCQLLRLPARLSGLQLAQRAKSFAADVGRREMLLDSTVDIAGTAKVLWWNHGFRVHVDSHVIVDPVYLDVIGQENKSKLELFISCVLKAEQETNMAKSRIVTVAALQFACTDDVLTNVETAESACLLVFIVDYKVVAFEYRNNRNTFGCRLVRAAHKKGANIILIQELFEGYYFCQAQKEDFFHRAKPRKEHPTILSMQKLAKELGVVIPVSFFEEANNAHYNSVVVIDADGTDLGLYRKSHIPDGPGYQEKFYFNPGDTGFKVRTIELNDQSDSYLYRTYNCGICWDQWFPEAARAMVLQGAEILFYPTAIGSEPQDDGLDSRDHWKRVMQGHAGANLVPLVASNRIGKEIIDTEHGKSEIAFYGNSFIAGPTGELIANADDKNEAILVAEFDLDKIKSKRHSWGIFRDRRPDLYKVLLTLDGSDISL</sequence>
<dbReference type="Pfam" id="PF03168">
    <property type="entry name" value="LEA_2"/>
    <property type="match status" value="1"/>
</dbReference>
<reference evidence="4" key="1">
    <citation type="submission" date="2018-01" db="EMBL/GenBank/DDBJ databases">
        <authorList>
            <person name="Mao J.F."/>
        </authorList>
    </citation>
    <scope>NUCLEOTIDE SEQUENCE</scope>
    <source>
        <strain evidence="4">Huo1</strain>
        <tissue evidence="4">Leaf</tissue>
    </source>
</reference>
<dbReference type="InterPro" id="IPR050345">
    <property type="entry name" value="Aliph_Amidase/BUP"/>
</dbReference>
<dbReference type="GO" id="GO:0050126">
    <property type="term" value="F:N-carbamoylputrescine amidase activity"/>
    <property type="evidence" value="ECO:0007669"/>
    <property type="project" value="InterPro"/>
</dbReference>
<evidence type="ECO:0000259" key="3">
    <source>
        <dbReference type="PROSITE" id="PS50263"/>
    </source>
</evidence>
<dbReference type="CDD" id="cd07573">
    <property type="entry name" value="CPA"/>
    <property type="match status" value="1"/>
</dbReference>
<dbReference type="Pfam" id="PF00795">
    <property type="entry name" value="CN_hydrolase"/>
    <property type="match status" value="1"/>
</dbReference>
<dbReference type="PROSITE" id="PS50263">
    <property type="entry name" value="CN_HYDROLASE"/>
    <property type="match status" value="1"/>
</dbReference>
<keyword evidence="5" id="KW-1185">Reference proteome</keyword>
<dbReference type="InterPro" id="IPR013990">
    <property type="entry name" value="WHy-dom"/>
</dbReference>
<evidence type="ECO:0000313" key="4">
    <source>
        <dbReference type="EMBL" id="KAG6417696.1"/>
    </source>
</evidence>
<dbReference type="PANTHER" id="PTHR43674:SF2">
    <property type="entry name" value="BETA-UREIDOPROPIONASE"/>
    <property type="match status" value="1"/>
</dbReference>
<organism evidence="4">
    <name type="scientific">Salvia splendens</name>
    <name type="common">Scarlet sage</name>
    <dbReference type="NCBI Taxonomy" id="180675"/>
    <lineage>
        <taxon>Eukaryota</taxon>
        <taxon>Viridiplantae</taxon>
        <taxon>Streptophyta</taxon>
        <taxon>Embryophyta</taxon>
        <taxon>Tracheophyta</taxon>
        <taxon>Spermatophyta</taxon>
        <taxon>Magnoliopsida</taxon>
        <taxon>eudicotyledons</taxon>
        <taxon>Gunneridae</taxon>
        <taxon>Pentapetalae</taxon>
        <taxon>asterids</taxon>
        <taxon>lamiids</taxon>
        <taxon>Lamiales</taxon>
        <taxon>Lamiaceae</taxon>
        <taxon>Nepetoideae</taxon>
        <taxon>Mentheae</taxon>
        <taxon>Salviinae</taxon>
        <taxon>Salvia</taxon>
        <taxon>Salvia subgen. Calosphace</taxon>
        <taxon>core Calosphace</taxon>
    </lineage>
</organism>
<dbReference type="Proteomes" id="UP000298416">
    <property type="component" value="Unassembled WGS sequence"/>
</dbReference>
<reference evidence="4" key="2">
    <citation type="submission" date="2020-08" db="EMBL/GenBank/DDBJ databases">
        <title>Plant Genome Project.</title>
        <authorList>
            <person name="Zhang R.-G."/>
        </authorList>
    </citation>
    <scope>NUCLEOTIDE SEQUENCE</scope>
    <source>
        <strain evidence="4">Huo1</strain>
        <tissue evidence="4">Leaf</tissue>
    </source>
</reference>
<evidence type="ECO:0000256" key="2">
    <source>
        <dbReference type="ARBA" id="ARBA00034122"/>
    </source>
</evidence>
<dbReference type="InterPro" id="IPR017755">
    <property type="entry name" value="N-carbamoylputrescine_amidase"/>
</dbReference>
<dbReference type="EMBL" id="PNBA02000007">
    <property type="protein sequence ID" value="KAG6417696.1"/>
    <property type="molecule type" value="Genomic_DNA"/>
</dbReference>
<dbReference type="Gene3D" id="3.60.110.10">
    <property type="entry name" value="Carbon-nitrogen hydrolase"/>
    <property type="match status" value="1"/>
</dbReference>
<evidence type="ECO:0000256" key="1">
    <source>
        <dbReference type="ARBA" id="ARBA00022801"/>
    </source>
</evidence>
<proteinExistence type="inferred from homology"/>
<dbReference type="SUPFAM" id="SSF117070">
    <property type="entry name" value="LEA14-like"/>
    <property type="match status" value="1"/>
</dbReference>
<evidence type="ECO:0000313" key="5">
    <source>
        <dbReference type="Proteomes" id="UP000298416"/>
    </source>
</evidence>
<dbReference type="NCBIfam" id="TIGR03381">
    <property type="entry name" value="agmatine_aguB"/>
    <property type="match status" value="1"/>
</dbReference>
<dbReference type="Gene3D" id="2.60.40.1820">
    <property type="match status" value="1"/>
</dbReference>
<dbReference type="SMART" id="SM00769">
    <property type="entry name" value="WHy"/>
    <property type="match status" value="1"/>
</dbReference>
<dbReference type="AlphaFoldDB" id="A0A8X8XP50"/>
<gene>
    <name evidence="4" type="ORF">SASPL_119888</name>
</gene>
<comment type="similarity">
    <text evidence="2">Belongs to the carbon-nitrogen hydrolase superfamily.</text>
</comment>
<dbReference type="InterPro" id="IPR003010">
    <property type="entry name" value="C-N_Hydrolase"/>
</dbReference>
<dbReference type="InterPro" id="IPR036526">
    <property type="entry name" value="C-N_Hydrolase_sf"/>
</dbReference>
<feature type="domain" description="CN hydrolase" evidence="3">
    <location>
        <begin position="225"/>
        <end position="494"/>
    </location>
</feature>
<dbReference type="GO" id="GO:0033388">
    <property type="term" value="P:putrescine biosynthetic process from arginine"/>
    <property type="evidence" value="ECO:0007669"/>
    <property type="project" value="TreeGrafter"/>
</dbReference>
<dbReference type="SUPFAM" id="SSF56317">
    <property type="entry name" value="Carbon-nitrogen hydrolase"/>
    <property type="match status" value="1"/>
</dbReference>
<comment type="caution">
    <text evidence="4">The sequence shown here is derived from an EMBL/GenBank/DDBJ whole genome shotgun (WGS) entry which is preliminary data.</text>
</comment>
<name>A0A8X8XP50_SALSN</name>
<accession>A0A8X8XP50</accession>
<dbReference type="PANTHER" id="PTHR43674">
    <property type="entry name" value="NITRILASE C965.09-RELATED"/>
    <property type="match status" value="1"/>
</dbReference>